<protein>
    <submittedName>
        <fullName evidence="1">Uncharacterized protein</fullName>
    </submittedName>
</protein>
<proteinExistence type="predicted"/>
<keyword evidence="2" id="KW-1185">Reference proteome</keyword>
<dbReference type="RefSeq" id="YP_009036936.1">
    <property type="nucleotide sequence ID" value="NC_024216.1"/>
</dbReference>
<dbReference type="EMBL" id="KJ489397">
    <property type="protein sequence ID" value="AHZ09470.1"/>
    <property type="molecule type" value="Genomic_DNA"/>
</dbReference>
<sequence length="253" mass="28758">MAQELKKGDRVISNAGTLGQVLRVYRHGDSNAWFAEWKSMSGTVYTNAWSALKRDIKDYSQVIVDMVNGAHYYNSGVGITYRLTKGVLEASTSTQSWQPSSTNLNEIIHKLEKVNHDVKSGEYILVTRTTFGSQSTFVLRALTINGDVVCGYREYSNELSNVDLSDDNVSYEKMDEEEIKVFKYKKTFIRKGRQPYEYRVGDVVSHYKYGTGEVLETTDDGFVRLKGYDGTDKLVLGKNCIIQFWSEDKVKVD</sequence>
<dbReference type="KEGG" id="vg:19526336"/>
<accession>A0A024AZ62</accession>
<dbReference type="Proteomes" id="UP000026902">
    <property type="component" value="Segment"/>
</dbReference>
<dbReference type="GeneID" id="19526336"/>
<evidence type="ECO:0000313" key="1">
    <source>
        <dbReference type="EMBL" id="AHZ09470.1"/>
    </source>
</evidence>
<reference evidence="2" key="1">
    <citation type="submission" date="2014-09" db="EMBL/GenBank/DDBJ databases">
        <authorList>
            <person name="Sauder A.B."/>
            <person name="McKenzie Q.R."/>
            <person name="Temple L.M."/>
            <person name="Alexis B.K."/>
            <person name="Al-Atrache Z."/>
            <person name="Lewis L.O."/>
            <person name="Loesser-Casey K.E."/>
            <person name="Mitchell K.J."/>
        </authorList>
    </citation>
    <scope>NUCLEOTIDE SEQUENCE [LARGE SCALE GENOMIC DNA]</scope>
</reference>
<organism evidence="1 2">
    <name type="scientific">Bacillus phage CAM003</name>
    <dbReference type="NCBI Taxonomy" id="1486657"/>
    <lineage>
        <taxon>Viruses</taxon>
        <taxon>Duplodnaviria</taxon>
        <taxon>Heunggongvirae</taxon>
        <taxon>Uroviricota</taxon>
        <taxon>Caudoviricetes</taxon>
        <taxon>Herelleviridae</taxon>
        <taxon>Bastillevirinae</taxon>
        <taxon>Bastillevirus</taxon>
        <taxon>Bastillevirus CAM003</taxon>
    </lineage>
</organism>
<name>A0A024AZ62_9CAUD</name>
<evidence type="ECO:0000313" key="2">
    <source>
        <dbReference type="Proteomes" id="UP000026902"/>
    </source>
</evidence>